<organism evidence="2 3">
    <name type="scientific">Saguinus oedipus</name>
    <name type="common">Cotton-top tamarin</name>
    <name type="synonym">Oedipomidas oedipus</name>
    <dbReference type="NCBI Taxonomy" id="9490"/>
    <lineage>
        <taxon>Eukaryota</taxon>
        <taxon>Metazoa</taxon>
        <taxon>Chordata</taxon>
        <taxon>Craniata</taxon>
        <taxon>Vertebrata</taxon>
        <taxon>Euteleostomi</taxon>
        <taxon>Mammalia</taxon>
        <taxon>Eutheria</taxon>
        <taxon>Euarchontoglires</taxon>
        <taxon>Primates</taxon>
        <taxon>Haplorrhini</taxon>
        <taxon>Platyrrhini</taxon>
        <taxon>Cebidae</taxon>
        <taxon>Callitrichinae</taxon>
        <taxon>Saguinus</taxon>
    </lineage>
</organism>
<feature type="region of interest" description="Disordered" evidence="1">
    <location>
        <begin position="1"/>
        <end position="151"/>
    </location>
</feature>
<dbReference type="EMBL" id="JASSZA010000010">
    <property type="protein sequence ID" value="KAK2101223.1"/>
    <property type="molecule type" value="Genomic_DNA"/>
</dbReference>
<gene>
    <name evidence="2" type="ORF">P7K49_022571</name>
</gene>
<evidence type="ECO:0000256" key="1">
    <source>
        <dbReference type="SAM" id="MobiDB-lite"/>
    </source>
</evidence>
<reference evidence="2 3" key="1">
    <citation type="submission" date="2023-05" db="EMBL/GenBank/DDBJ databases">
        <title>B98-5 Cell Line De Novo Hybrid Assembly: An Optical Mapping Approach.</title>
        <authorList>
            <person name="Kananen K."/>
            <person name="Auerbach J.A."/>
            <person name="Kautto E."/>
            <person name="Blachly J.S."/>
        </authorList>
    </citation>
    <scope>NUCLEOTIDE SEQUENCE [LARGE SCALE GENOMIC DNA]</scope>
    <source>
        <strain evidence="2">B95-8</strain>
        <tissue evidence="2">Cell line</tissue>
    </source>
</reference>
<evidence type="ECO:0000313" key="2">
    <source>
        <dbReference type="EMBL" id="KAK2101223.1"/>
    </source>
</evidence>
<sequence length="190" mass="21154">MVTCLVLGEWEPVQGEKPSEKGKGAMSDPGAKTPTCSRVTSGVDKEQHGRSWPGARTCPKGRLSVSSNNRPETESVPEKQEGLYTMDMAYEPELSPHPRSPEARDQMEERKQVLEKRITCKDKSMLERVKTEEGENKDKWPEASGEMGNGPVIIQPFEEQCKLSSGDGERNLLHKSLLTLARESQRGDQS</sequence>
<evidence type="ECO:0000313" key="3">
    <source>
        <dbReference type="Proteomes" id="UP001266305"/>
    </source>
</evidence>
<proteinExistence type="predicted"/>
<feature type="compositionally biased region" description="Basic and acidic residues" evidence="1">
    <location>
        <begin position="94"/>
        <end position="141"/>
    </location>
</feature>
<keyword evidence="3" id="KW-1185">Reference proteome</keyword>
<dbReference type="Proteomes" id="UP001266305">
    <property type="component" value="Unassembled WGS sequence"/>
</dbReference>
<feature type="compositionally biased region" description="Basic and acidic residues" evidence="1">
    <location>
        <begin position="71"/>
        <end position="81"/>
    </location>
</feature>
<name>A0ABQ9UVS6_SAGOE</name>
<comment type="caution">
    <text evidence="2">The sequence shown here is derived from an EMBL/GenBank/DDBJ whole genome shotgun (WGS) entry which is preliminary data.</text>
</comment>
<accession>A0ABQ9UVS6</accession>
<protein>
    <submittedName>
        <fullName evidence="2">Uncharacterized protein</fullName>
    </submittedName>
</protein>